<gene>
    <name evidence="2" type="ORF">J2T55_002163</name>
</gene>
<evidence type="ECO:0000256" key="1">
    <source>
        <dbReference type="SAM" id="Phobius"/>
    </source>
</evidence>
<dbReference type="RefSeq" id="WP_259056437.1">
    <property type="nucleotide sequence ID" value="NZ_JANUCT010000016.1"/>
</dbReference>
<feature type="transmembrane region" description="Helical" evidence="1">
    <location>
        <begin position="164"/>
        <end position="191"/>
    </location>
</feature>
<keyword evidence="1" id="KW-1133">Transmembrane helix</keyword>
<reference evidence="2" key="1">
    <citation type="submission" date="2022-08" db="EMBL/GenBank/DDBJ databases">
        <title>Genomic Encyclopedia of Type Strains, Phase III (KMG-III): the genomes of soil and plant-associated and newly described type strains.</title>
        <authorList>
            <person name="Whitman W."/>
        </authorList>
    </citation>
    <scope>NUCLEOTIDE SEQUENCE</scope>
    <source>
        <strain evidence="2">HMT 1</strain>
    </source>
</reference>
<feature type="transmembrane region" description="Helical" evidence="1">
    <location>
        <begin position="110"/>
        <end position="128"/>
    </location>
</feature>
<evidence type="ECO:0000313" key="2">
    <source>
        <dbReference type="EMBL" id="MCS3904130.1"/>
    </source>
</evidence>
<feature type="transmembrane region" description="Helical" evidence="1">
    <location>
        <begin position="135"/>
        <end position="152"/>
    </location>
</feature>
<dbReference type="Proteomes" id="UP001204445">
    <property type="component" value="Unassembled WGS sequence"/>
</dbReference>
<dbReference type="EMBL" id="JANUCT010000016">
    <property type="protein sequence ID" value="MCS3904130.1"/>
    <property type="molecule type" value="Genomic_DNA"/>
</dbReference>
<sequence>MTDSSGTSPRGWRQRGLVFAKGFCMGSADVVPGVSGGTMALILGIYQQFLEAIRSFDYAWLQGLLQFDWRTAVGRPHFGFVIPLLLGIFAALLFFTRVVPLPYLIDHYPAPVYGFFFGLISGSIVILVRQFDHAMADWLALVAATLAGLWLFNLVPAETPDSAWFIFISGALAISAMLLPGISGSFILLMLKKYSTVFAAIGSFNLTVLIPFILGALAGLIAFSRALVWLLRHYYQTTLAAIIGLLTASLWVIWPYQSRVYEQVAGKEKLIMTTPVWPQTWSGYELLALGLAVVGVALVLLLEWLARPRQDAE</sequence>
<feature type="transmembrane region" description="Helical" evidence="1">
    <location>
        <begin position="78"/>
        <end position="98"/>
    </location>
</feature>
<evidence type="ECO:0000313" key="3">
    <source>
        <dbReference type="Proteomes" id="UP001204445"/>
    </source>
</evidence>
<feature type="transmembrane region" description="Helical" evidence="1">
    <location>
        <begin position="234"/>
        <end position="254"/>
    </location>
</feature>
<keyword evidence="3" id="KW-1185">Reference proteome</keyword>
<keyword evidence="1" id="KW-0472">Membrane</keyword>
<dbReference type="PANTHER" id="PTHR37308">
    <property type="entry name" value="INTEGRAL MEMBRANE PROTEIN"/>
    <property type="match status" value="1"/>
</dbReference>
<name>A0AAE3HLT8_9GAMM</name>
<keyword evidence="1" id="KW-0812">Transmembrane</keyword>
<dbReference type="InterPro" id="IPR007163">
    <property type="entry name" value="VCA0040-like"/>
</dbReference>
<dbReference type="Pfam" id="PF04018">
    <property type="entry name" value="VCA0040-like"/>
    <property type="match status" value="1"/>
</dbReference>
<dbReference type="AlphaFoldDB" id="A0AAE3HLT8"/>
<dbReference type="PANTHER" id="PTHR37308:SF1">
    <property type="entry name" value="POLYPRENYL-PHOSPHATE TRANSPORTER"/>
    <property type="match status" value="1"/>
</dbReference>
<comment type="caution">
    <text evidence="2">The sequence shown here is derived from an EMBL/GenBank/DDBJ whole genome shotgun (WGS) entry which is preliminary data.</text>
</comment>
<protein>
    <submittedName>
        <fullName evidence="2">Membrane protein</fullName>
    </submittedName>
</protein>
<accession>A0AAE3HLT8</accession>
<proteinExistence type="predicted"/>
<feature type="transmembrane region" description="Helical" evidence="1">
    <location>
        <begin position="286"/>
        <end position="306"/>
    </location>
</feature>
<organism evidence="2 3">
    <name type="scientific">Methylohalomonas lacus</name>
    <dbReference type="NCBI Taxonomy" id="398773"/>
    <lineage>
        <taxon>Bacteria</taxon>
        <taxon>Pseudomonadati</taxon>
        <taxon>Pseudomonadota</taxon>
        <taxon>Gammaproteobacteria</taxon>
        <taxon>Methylohalomonadales</taxon>
        <taxon>Methylohalomonadaceae</taxon>
        <taxon>Methylohalomonas</taxon>
    </lineage>
</organism>
<feature type="transmembrane region" description="Helical" evidence="1">
    <location>
        <begin position="198"/>
        <end position="222"/>
    </location>
</feature>